<evidence type="ECO:0000313" key="1">
    <source>
        <dbReference type="EMBL" id="ABI56031.1"/>
    </source>
</evidence>
<sequence length="145" mass="16350">MSRYWVVAADASYARIFARDKKFSPLVEVETLAHPESRLHRQDLASDKPGRLFESYASSRSEAEEPTDPKVREAQAFARQVAETLEVGRNQGKFQELIIVADPKFLGLLRKALDAETRGKVVHAVDKNLARESVEVITHTVDEML</sequence>
<evidence type="ECO:0000313" key="2">
    <source>
        <dbReference type="Proteomes" id="UP000001962"/>
    </source>
</evidence>
<dbReference type="RefSeq" id="WP_011628426.1">
    <property type="nucleotide sequence ID" value="NC_008340.1"/>
</dbReference>
<proteinExistence type="predicted"/>
<dbReference type="InterPro" id="IPR019291">
    <property type="entry name" value="Host_attachment_protein"/>
</dbReference>
<protein>
    <recommendedName>
        <fullName evidence="3">Host attachment protein</fullName>
    </recommendedName>
</protein>
<dbReference type="AlphaFoldDB" id="Q0AAV6"/>
<gene>
    <name evidence="1" type="ordered locus">Mlg_0677</name>
</gene>
<dbReference type="Proteomes" id="UP000001962">
    <property type="component" value="Chromosome"/>
</dbReference>
<dbReference type="KEGG" id="aeh:Mlg_0677"/>
<dbReference type="Pfam" id="PF10116">
    <property type="entry name" value="Host_attach"/>
    <property type="match status" value="1"/>
</dbReference>
<dbReference type="HOGENOM" id="CLU_105864_2_0_6"/>
<organism evidence="1 2">
    <name type="scientific">Alkalilimnicola ehrlichii (strain ATCC BAA-1101 / DSM 17681 / MLHE-1)</name>
    <dbReference type="NCBI Taxonomy" id="187272"/>
    <lineage>
        <taxon>Bacteria</taxon>
        <taxon>Pseudomonadati</taxon>
        <taxon>Pseudomonadota</taxon>
        <taxon>Gammaproteobacteria</taxon>
        <taxon>Chromatiales</taxon>
        <taxon>Ectothiorhodospiraceae</taxon>
        <taxon>Alkalilimnicola</taxon>
    </lineage>
</organism>
<keyword evidence="2" id="KW-1185">Reference proteome</keyword>
<reference evidence="2" key="1">
    <citation type="submission" date="2006-08" db="EMBL/GenBank/DDBJ databases">
        <title>Complete sequence of Alkalilimnicola ehrilichei MLHE-1.</title>
        <authorList>
            <person name="Copeland A."/>
            <person name="Lucas S."/>
            <person name="Lapidus A."/>
            <person name="Barry K."/>
            <person name="Detter J.C."/>
            <person name="Glavina del Rio T."/>
            <person name="Hammon N."/>
            <person name="Israni S."/>
            <person name="Dalin E."/>
            <person name="Tice H."/>
            <person name="Pitluck S."/>
            <person name="Sims D."/>
            <person name="Brettin T."/>
            <person name="Bruce D."/>
            <person name="Han C."/>
            <person name="Tapia R."/>
            <person name="Gilna P."/>
            <person name="Schmutz J."/>
            <person name="Larimer F."/>
            <person name="Land M."/>
            <person name="Hauser L."/>
            <person name="Kyrpides N."/>
            <person name="Mikhailova N."/>
            <person name="Oremland R.S."/>
            <person name="Hoeft S.E."/>
            <person name="Switzer-Blum J."/>
            <person name="Kulp T."/>
            <person name="King G."/>
            <person name="Tabita R."/>
            <person name="Witte B."/>
            <person name="Santini J.M."/>
            <person name="Basu P."/>
            <person name="Hollibaugh J.T."/>
            <person name="Xie G."/>
            <person name="Stolz J.F."/>
            <person name="Richardson P."/>
        </authorList>
    </citation>
    <scope>NUCLEOTIDE SEQUENCE [LARGE SCALE GENOMIC DNA]</scope>
    <source>
        <strain evidence="2">ATCC BAA-1101 / DSM 17681 / MLHE-1</strain>
    </source>
</reference>
<name>Q0AAV6_ALKEH</name>
<dbReference type="EMBL" id="CP000453">
    <property type="protein sequence ID" value="ABI56031.1"/>
    <property type="molecule type" value="Genomic_DNA"/>
</dbReference>
<evidence type="ECO:0008006" key="3">
    <source>
        <dbReference type="Google" id="ProtNLM"/>
    </source>
</evidence>
<dbReference type="eggNOG" id="COG5622">
    <property type="taxonomic scope" value="Bacteria"/>
</dbReference>
<accession>Q0AAV6</accession>
<dbReference type="OrthoDB" id="329419at2"/>